<dbReference type="PANTHER" id="PTHR37164:SF1">
    <property type="entry name" value="BACTERIOHEMERYTHRIN"/>
    <property type="match status" value="1"/>
</dbReference>
<evidence type="ECO:0000313" key="6">
    <source>
        <dbReference type="Proteomes" id="UP000593892"/>
    </source>
</evidence>
<dbReference type="GO" id="GO:0046872">
    <property type="term" value="F:metal ion binding"/>
    <property type="evidence" value="ECO:0007669"/>
    <property type="project" value="UniProtKB-KW"/>
</dbReference>
<dbReference type="NCBIfam" id="NF033749">
    <property type="entry name" value="bact_hemeryth"/>
    <property type="match status" value="1"/>
</dbReference>
<evidence type="ECO:0000256" key="2">
    <source>
        <dbReference type="ARBA" id="ARBA00022723"/>
    </source>
</evidence>
<evidence type="ECO:0000259" key="4">
    <source>
        <dbReference type="Pfam" id="PF01814"/>
    </source>
</evidence>
<keyword evidence="6" id="KW-1185">Reference proteome</keyword>
<dbReference type="PANTHER" id="PTHR37164">
    <property type="entry name" value="BACTERIOHEMERYTHRIN"/>
    <property type="match status" value="1"/>
</dbReference>
<dbReference type="InterPro" id="IPR012827">
    <property type="entry name" value="Hemerythrin_metal-bd"/>
</dbReference>
<reference evidence="5 6" key="1">
    <citation type="submission" date="2020-10" db="EMBL/GenBank/DDBJ databases">
        <title>Complete genome sequence of Paludibaculum fermentans P105T, a facultatively anaerobic acidobacterium capable of dissimilatory Fe(III) reduction.</title>
        <authorList>
            <person name="Dedysh S.N."/>
            <person name="Beletsky A.V."/>
            <person name="Kulichevskaya I.S."/>
            <person name="Mardanov A.V."/>
            <person name="Ravin N.V."/>
        </authorList>
    </citation>
    <scope>NUCLEOTIDE SEQUENCE [LARGE SCALE GENOMIC DNA]</scope>
    <source>
        <strain evidence="5 6">P105</strain>
    </source>
</reference>
<dbReference type="Pfam" id="PF01814">
    <property type="entry name" value="Hemerythrin"/>
    <property type="match status" value="1"/>
</dbReference>
<dbReference type="InterPro" id="IPR012312">
    <property type="entry name" value="Hemerythrin-like"/>
</dbReference>
<accession>A0A7S7SIH5</accession>
<dbReference type="Proteomes" id="UP000593892">
    <property type="component" value="Chromosome"/>
</dbReference>
<dbReference type="EMBL" id="CP063849">
    <property type="protein sequence ID" value="QOY85476.1"/>
    <property type="molecule type" value="Genomic_DNA"/>
</dbReference>
<keyword evidence="3" id="KW-0408">Iron</keyword>
<sequence>MQAQATTWFPWKDAYSVQVPEIDAQHKRLVEIINRLQDAMLQGQGKNVINSVLVDLEEYAKYHFSFEEDLLRRHAYPKMLTQEAQHRSFESKLGQFRADYNSASITMSVSVMDFLRDWLTRHIMQEDRAYSAHMVAALGK</sequence>
<keyword evidence="2" id="KW-0479">Metal-binding</keyword>
<dbReference type="InterPro" id="IPR035938">
    <property type="entry name" value="Hemerythrin-like_sf"/>
</dbReference>
<name>A0A7S7SIH5_PALFE</name>
<feature type="domain" description="Hemerythrin-like" evidence="4">
    <location>
        <begin position="20"/>
        <end position="130"/>
    </location>
</feature>
<dbReference type="RefSeq" id="WP_194447146.1">
    <property type="nucleotide sequence ID" value="NZ_CP063849.1"/>
</dbReference>
<dbReference type="NCBIfam" id="TIGR02481">
    <property type="entry name" value="hemeryth_dom"/>
    <property type="match status" value="1"/>
</dbReference>
<dbReference type="InterPro" id="IPR050669">
    <property type="entry name" value="Hemerythrin"/>
</dbReference>
<dbReference type="SUPFAM" id="SSF47188">
    <property type="entry name" value="Hemerythrin-like"/>
    <property type="match status" value="1"/>
</dbReference>
<protein>
    <submittedName>
        <fullName evidence="5">Hemerythrin family protein</fullName>
    </submittedName>
</protein>
<dbReference type="KEGG" id="pfer:IRI77_21905"/>
<evidence type="ECO:0000256" key="1">
    <source>
        <dbReference type="ARBA" id="ARBA00010587"/>
    </source>
</evidence>
<dbReference type="Gene3D" id="1.20.120.50">
    <property type="entry name" value="Hemerythrin-like"/>
    <property type="match status" value="1"/>
</dbReference>
<comment type="similarity">
    <text evidence="1">Belongs to the hemerythrin family.</text>
</comment>
<dbReference type="AlphaFoldDB" id="A0A7S7SIH5"/>
<dbReference type="CDD" id="cd12107">
    <property type="entry name" value="Hemerythrin"/>
    <property type="match status" value="1"/>
</dbReference>
<proteinExistence type="inferred from homology"/>
<gene>
    <name evidence="5" type="ORF">IRI77_21905</name>
</gene>
<evidence type="ECO:0000313" key="5">
    <source>
        <dbReference type="EMBL" id="QOY85476.1"/>
    </source>
</evidence>
<evidence type="ECO:0000256" key="3">
    <source>
        <dbReference type="ARBA" id="ARBA00023004"/>
    </source>
</evidence>
<organism evidence="5 6">
    <name type="scientific">Paludibaculum fermentans</name>
    <dbReference type="NCBI Taxonomy" id="1473598"/>
    <lineage>
        <taxon>Bacteria</taxon>
        <taxon>Pseudomonadati</taxon>
        <taxon>Acidobacteriota</taxon>
        <taxon>Terriglobia</taxon>
        <taxon>Bryobacterales</taxon>
        <taxon>Bryobacteraceae</taxon>
        <taxon>Paludibaculum</taxon>
    </lineage>
</organism>